<reference evidence="6" key="1">
    <citation type="journal article" date="2019" name="Curr. Biol.">
        <title>Genome Sequence of Striga asiatica Provides Insight into the Evolution of Plant Parasitism.</title>
        <authorList>
            <person name="Yoshida S."/>
            <person name="Kim S."/>
            <person name="Wafula E.K."/>
            <person name="Tanskanen J."/>
            <person name="Kim Y.M."/>
            <person name="Honaas L."/>
            <person name="Yang Z."/>
            <person name="Spallek T."/>
            <person name="Conn C.E."/>
            <person name="Ichihashi Y."/>
            <person name="Cheong K."/>
            <person name="Cui S."/>
            <person name="Der J.P."/>
            <person name="Gundlach H."/>
            <person name="Jiao Y."/>
            <person name="Hori C."/>
            <person name="Ishida J.K."/>
            <person name="Kasahara H."/>
            <person name="Kiba T."/>
            <person name="Kim M.S."/>
            <person name="Koo N."/>
            <person name="Laohavisit A."/>
            <person name="Lee Y.H."/>
            <person name="Lumba S."/>
            <person name="McCourt P."/>
            <person name="Mortimer J.C."/>
            <person name="Mutuku J.M."/>
            <person name="Nomura T."/>
            <person name="Sasaki-Sekimoto Y."/>
            <person name="Seto Y."/>
            <person name="Wang Y."/>
            <person name="Wakatake T."/>
            <person name="Sakakibara H."/>
            <person name="Demura T."/>
            <person name="Yamaguchi S."/>
            <person name="Yoneyama K."/>
            <person name="Manabe R.I."/>
            <person name="Nelson D.C."/>
            <person name="Schulman A.H."/>
            <person name="Timko M.P."/>
            <person name="dePamphilis C.W."/>
            <person name="Choi D."/>
            <person name="Shirasu K."/>
        </authorList>
    </citation>
    <scope>NUCLEOTIDE SEQUENCE [LARGE SCALE GENOMIC DNA]</scope>
    <source>
        <strain evidence="6">cv. UVA1</strain>
    </source>
</reference>
<dbReference type="GO" id="GO:0016491">
    <property type="term" value="F:oxidoreductase activity"/>
    <property type="evidence" value="ECO:0007669"/>
    <property type="project" value="TreeGrafter"/>
</dbReference>
<keyword evidence="2" id="KW-0694">RNA-binding</keyword>
<dbReference type="PANTHER" id="PTHR12463:SF1">
    <property type="entry name" value="2-OXOGLUTARATE AND FE-DEPENDENT OXYGENASE FAMILY PROTEIN"/>
    <property type="match status" value="1"/>
</dbReference>
<comment type="similarity">
    <text evidence="1">Belongs to the alkB family.</text>
</comment>
<dbReference type="SUPFAM" id="SSF54928">
    <property type="entry name" value="RNA-binding domain, RBD"/>
    <property type="match status" value="1"/>
</dbReference>
<sequence>MNRRDNGMYEFSSTYVLNYVRNCRQVWFLPVNVNLKPKGYISSAIVSESAPQLRPFTTQLVQVTFAYDDVYVVVISLADRPPYQHHKIVLEDMLVTGLMLEYINAKMGGHYNSRSCIVESFVHNRSCPAISYVKTLSFSSTIWFFGIWKEEDLSRRHRSGDAEVAEGEIEIEALEDPNVVDRVVDIWTTAADQEVLGEEGDIERGVVEAVDRRRSPNLAMGFQRLTGPNGGDSETSPHLYVANCGPTVGLSYDAIASVFAAYGEVKGVCAADGSGTRVIVSYHNTSSSRAAMKALNGRSCSALGGRSLHIQYSMQSFGKVNKIESVSVSTSASDVDIPGLHLVHDFVTDKEEQELLAAVDGRPWQHLAKRRVQHYGYAFCYDIRNVDTNQYLGELPSFLSPVLQRIKSFQPLDHAGDISLDQLTANEYAPGVGLSPHIDTHSAFEGLIFSLSLAGPCIMEFRKYTTAAWHEKPVSTPDAEKNMSEKNSDFIRKAIYLPPRSMLLLSGEARYSWHHYIPHHKVDKVEDTLIRRGSRRVSFTLRKVLKGPCQCEFPQYCDSRR</sequence>
<dbReference type="SUPFAM" id="SSF51197">
    <property type="entry name" value="Clavaminate synthase-like"/>
    <property type="match status" value="1"/>
</dbReference>
<evidence type="ECO:0000313" key="6">
    <source>
        <dbReference type="Proteomes" id="UP000325081"/>
    </source>
</evidence>
<proteinExistence type="inferred from homology"/>
<keyword evidence="6" id="KW-1185">Reference proteome</keyword>
<protein>
    <submittedName>
        <fullName evidence="5">RNA-binding (RRM/RBD/RNP motifs) family protein</fullName>
    </submittedName>
</protein>
<feature type="domain" description="Fe2OG dioxygenase" evidence="4">
    <location>
        <begin position="419"/>
        <end position="545"/>
    </location>
</feature>
<dbReference type="EMBL" id="BKCP01012625">
    <property type="protein sequence ID" value="GER56208.1"/>
    <property type="molecule type" value="Genomic_DNA"/>
</dbReference>
<dbReference type="GO" id="GO:0070988">
    <property type="term" value="P:demethylation"/>
    <property type="evidence" value="ECO:0007669"/>
    <property type="project" value="InterPro"/>
</dbReference>
<organism evidence="5 6">
    <name type="scientific">Striga asiatica</name>
    <name type="common">Asiatic witchweed</name>
    <name type="synonym">Buchnera asiatica</name>
    <dbReference type="NCBI Taxonomy" id="4170"/>
    <lineage>
        <taxon>Eukaryota</taxon>
        <taxon>Viridiplantae</taxon>
        <taxon>Streptophyta</taxon>
        <taxon>Embryophyta</taxon>
        <taxon>Tracheophyta</taxon>
        <taxon>Spermatophyta</taxon>
        <taxon>Magnoliopsida</taxon>
        <taxon>eudicotyledons</taxon>
        <taxon>Gunneridae</taxon>
        <taxon>Pentapetalae</taxon>
        <taxon>asterids</taxon>
        <taxon>lamiids</taxon>
        <taxon>Lamiales</taxon>
        <taxon>Orobanchaceae</taxon>
        <taxon>Buchnereae</taxon>
        <taxon>Striga</taxon>
    </lineage>
</organism>
<evidence type="ECO:0000313" key="5">
    <source>
        <dbReference type="EMBL" id="GER56208.1"/>
    </source>
</evidence>
<dbReference type="Gene3D" id="3.30.70.330">
    <property type="match status" value="1"/>
</dbReference>
<dbReference type="Gene3D" id="2.60.120.590">
    <property type="entry name" value="Alpha-ketoglutarate-dependent dioxygenase AlkB-like"/>
    <property type="match status" value="1"/>
</dbReference>
<dbReference type="GO" id="GO:0003723">
    <property type="term" value="F:RNA binding"/>
    <property type="evidence" value="ECO:0007669"/>
    <property type="project" value="UniProtKB-UniRule"/>
</dbReference>
<dbReference type="OrthoDB" id="271595at2759"/>
<dbReference type="InterPro" id="IPR012677">
    <property type="entry name" value="Nucleotide-bd_a/b_plait_sf"/>
</dbReference>
<evidence type="ECO:0000256" key="1">
    <source>
        <dbReference type="ARBA" id="ARBA00007879"/>
    </source>
</evidence>
<dbReference type="PROSITE" id="PS51471">
    <property type="entry name" value="FE2OG_OXY"/>
    <property type="match status" value="1"/>
</dbReference>
<dbReference type="PROSITE" id="PS50102">
    <property type="entry name" value="RRM"/>
    <property type="match status" value="1"/>
</dbReference>
<dbReference type="InterPro" id="IPR000504">
    <property type="entry name" value="RRM_dom"/>
</dbReference>
<accession>A0A5A7RGF6</accession>
<dbReference type="GO" id="GO:0032451">
    <property type="term" value="F:demethylase activity"/>
    <property type="evidence" value="ECO:0007669"/>
    <property type="project" value="TreeGrafter"/>
</dbReference>
<dbReference type="PANTHER" id="PTHR12463">
    <property type="entry name" value="OXYGENASE-RELATED"/>
    <property type="match status" value="1"/>
</dbReference>
<dbReference type="InterPro" id="IPR005123">
    <property type="entry name" value="Oxoglu/Fe-dep_dioxygenase_dom"/>
</dbReference>
<evidence type="ECO:0000259" key="4">
    <source>
        <dbReference type="PROSITE" id="PS51471"/>
    </source>
</evidence>
<feature type="domain" description="RRM" evidence="3">
    <location>
        <begin position="237"/>
        <end position="315"/>
    </location>
</feature>
<gene>
    <name evidence="5" type="ORF">STAS_33929</name>
</gene>
<comment type="caution">
    <text evidence="5">The sequence shown here is derived from an EMBL/GenBank/DDBJ whole genome shotgun (WGS) entry which is preliminary data.</text>
</comment>
<dbReference type="InterPro" id="IPR037151">
    <property type="entry name" value="AlkB-like_sf"/>
</dbReference>
<dbReference type="Pfam" id="PF13532">
    <property type="entry name" value="2OG-FeII_Oxy_2"/>
    <property type="match status" value="1"/>
</dbReference>
<dbReference type="Proteomes" id="UP000325081">
    <property type="component" value="Unassembled WGS sequence"/>
</dbReference>
<dbReference type="InterPro" id="IPR032857">
    <property type="entry name" value="ALKBH4"/>
</dbReference>
<name>A0A5A7RGF6_STRAF</name>
<evidence type="ECO:0000259" key="3">
    <source>
        <dbReference type="PROSITE" id="PS50102"/>
    </source>
</evidence>
<dbReference type="AlphaFoldDB" id="A0A5A7RGF6"/>
<dbReference type="InterPro" id="IPR027450">
    <property type="entry name" value="AlkB-like"/>
</dbReference>
<dbReference type="FunFam" id="2.60.120.590:FF:000018">
    <property type="entry name" value="ALKylated DNA repair protein AlkB homolog"/>
    <property type="match status" value="1"/>
</dbReference>
<dbReference type="InterPro" id="IPR035979">
    <property type="entry name" value="RBD_domain_sf"/>
</dbReference>
<evidence type="ECO:0000256" key="2">
    <source>
        <dbReference type="PROSITE-ProRule" id="PRU00176"/>
    </source>
</evidence>